<feature type="chain" id="PRO_5047257422" description="Lipoprotein" evidence="1">
    <location>
        <begin position="20"/>
        <end position="302"/>
    </location>
</feature>
<dbReference type="PROSITE" id="PS51257">
    <property type="entry name" value="PROKAR_LIPOPROTEIN"/>
    <property type="match status" value="1"/>
</dbReference>
<keyword evidence="3" id="KW-1185">Reference proteome</keyword>
<organism evidence="2 3">
    <name type="scientific">Anoxybacillus andreesenii</name>
    <dbReference type="NCBI Taxonomy" id="1325932"/>
    <lineage>
        <taxon>Bacteria</taxon>
        <taxon>Bacillati</taxon>
        <taxon>Bacillota</taxon>
        <taxon>Bacilli</taxon>
        <taxon>Bacillales</taxon>
        <taxon>Anoxybacillaceae</taxon>
        <taxon>Anoxybacillus</taxon>
    </lineage>
</organism>
<keyword evidence="1" id="KW-0732">Signal</keyword>
<name>A0ABT9V0R9_9BACL</name>
<dbReference type="EMBL" id="JAUSTU010000003">
    <property type="protein sequence ID" value="MDQ0154553.1"/>
    <property type="molecule type" value="Genomic_DNA"/>
</dbReference>
<feature type="signal peptide" evidence="1">
    <location>
        <begin position="1"/>
        <end position="19"/>
    </location>
</feature>
<evidence type="ECO:0008006" key="4">
    <source>
        <dbReference type="Google" id="ProtNLM"/>
    </source>
</evidence>
<dbReference type="RefSeq" id="WP_307149158.1">
    <property type="nucleotide sequence ID" value="NZ_JAUSTU010000003.1"/>
</dbReference>
<protein>
    <recommendedName>
        <fullName evidence="4">Lipoprotein</fullName>
    </recommendedName>
</protein>
<accession>A0ABT9V0R9</accession>
<comment type="caution">
    <text evidence="2">The sequence shown here is derived from an EMBL/GenBank/DDBJ whole genome shotgun (WGS) entry which is preliminary data.</text>
</comment>
<evidence type="ECO:0000256" key="1">
    <source>
        <dbReference type="SAM" id="SignalP"/>
    </source>
</evidence>
<reference evidence="2 3" key="1">
    <citation type="submission" date="2023-07" db="EMBL/GenBank/DDBJ databases">
        <title>Genomic Encyclopedia of Type Strains, Phase IV (KMG-IV): sequencing the most valuable type-strain genomes for metagenomic binning, comparative biology and taxonomic classification.</title>
        <authorList>
            <person name="Goeker M."/>
        </authorList>
    </citation>
    <scope>NUCLEOTIDE SEQUENCE [LARGE SCALE GENOMIC DNA]</scope>
    <source>
        <strain evidence="2 3">DSM 23948</strain>
    </source>
</reference>
<gene>
    <name evidence="2" type="ORF">J2S07_000857</name>
</gene>
<evidence type="ECO:0000313" key="3">
    <source>
        <dbReference type="Proteomes" id="UP001231362"/>
    </source>
</evidence>
<evidence type="ECO:0000313" key="2">
    <source>
        <dbReference type="EMBL" id="MDQ0154553.1"/>
    </source>
</evidence>
<sequence length="302" mass="34107">MKKKLFALVCFLLTALLLAGCGESASGDNAKADGKKEKVKKSELGDYNVFFGGEVVEEEDKFVIKGKSNLLPGSRVVGEVWVSEDELFADTTELVGDDGSFEIELEHHKFGEAEIFVRFDLVGVQDDPIKRHYGEKGQKLKGPFVYKHKKPYDDIYKKAEVKVSYSPDEENDLSLKAPEWEELPKDYGDPRVWIEVDDITEDGEFYYLKGRSNLLEGSKIRGSYGWNSDDTRILPDGTFNLKIEYKYSEDTNFVIEFSPSSSQWNEIEEAYGAKGQKLVGNLVKTNSSGSSQFIQLEVPWSK</sequence>
<dbReference type="Proteomes" id="UP001231362">
    <property type="component" value="Unassembled WGS sequence"/>
</dbReference>
<proteinExistence type="predicted"/>